<dbReference type="STRING" id="57704.SAMN04489793_3054"/>
<feature type="binding site" evidence="3">
    <location>
        <position position="64"/>
    </location>
    <ligand>
        <name>Mg(2+)</name>
        <dbReference type="ChEBI" id="CHEBI:18420"/>
        <label>1</label>
    </ligand>
</feature>
<organism evidence="4 5">
    <name type="scientific">Tsukamurella tyrosinosolvens</name>
    <dbReference type="NCBI Taxonomy" id="57704"/>
    <lineage>
        <taxon>Bacteria</taxon>
        <taxon>Bacillati</taxon>
        <taxon>Actinomycetota</taxon>
        <taxon>Actinomycetes</taxon>
        <taxon>Mycobacteriales</taxon>
        <taxon>Tsukamurellaceae</taxon>
        <taxon>Tsukamurella</taxon>
    </lineage>
</organism>
<feature type="binding site" evidence="3">
    <location>
        <position position="66"/>
    </location>
    <ligand>
        <name>Mg(2+)</name>
        <dbReference type="ChEBI" id="CHEBI:18420"/>
        <label>1</label>
    </ligand>
</feature>
<evidence type="ECO:0000256" key="2">
    <source>
        <dbReference type="ARBA" id="ARBA00022801"/>
    </source>
</evidence>
<comment type="similarity">
    <text evidence="1">Belongs to the ADP-ribosylglycohydrolase family.</text>
</comment>
<keyword evidence="2 4" id="KW-0378">Hydrolase</keyword>
<keyword evidence="3" id="KW-0460">Magnesium</keyword>
<dbReference type="GO" id="GO:0046872">
    <property type="term" value="F:metal ion binding"/>
    <property type="evidence" value="ECO:0007669"/>
    <property type="project" value="UniProtKB-KW"/>
</dbReference>
<dbReference type="PANTHER" id="PTHR16222">
    <property type="entry name" value="ADP-RIBOSYLGLYCOHYDROLASE"/>
    <property type="match status" value="1"/>
</dbReference>
<dbReference type="AlphaFoldDB" id="A0A1H4UWI4"/>
<dbReference type="GO" id="GO:0016787">
    <property type="term" value="F:hydrolase activity"/>
    <property type="evidence" value="ECO:0007669"/>
    <property type="project" value="UniProtKB-KW"/>
</dbReference>
<evidence type="ECO:0000313" key="4">
    <source>
        <dbReference type="EMBL" id="SEC72768.1"/>
    </source>
</evidence>
<comment type="cofactor">
    <cofactor evidence="3">
        <name>Mg(2+)</name>
        <dbReference type="ChEBI" id="CHEBI:18420"/>
    </cofactor>
    <text evidence="3">Binds 2 magnesium ions per subunit.</text>
</comment>
<protein>
    <submittedName>
        <fullName evidence="4">ADP-ribosylglycohydrolase</fullName>
    </submittedName>
</protein>
<dbReference type="Gene3D" id="1.10.4080.10">
    <property type="entry name" value="ADP-ribosylation/Crystallin J1"/>
    <property type="match status" value="1"/>
</dbReference>
<dbReference type="Pfam" id="PF03747">
    <property type="entry name" value="ADP_ribosyl_GH"/>
    <property type="match status" value="1"/>
</dbReference>
<feature type="binding site" evidence="3">
    <location>
        <position position="274"/>
    </location>
    <ligand>
        <name>Mg(2+)</name>
        <dbReference type="ChEBI" id="CHEBI:18420"/>
        <label>1</label>
    </ligand>
</feature>
<feature type="binding site" evidence="3">
    <location>
        <position position="65"/>
    </location>
    <ligand>
        <name>Mg(2+)</name>
        <dbReference type="ChEBI" id="CHEBI:18420"/>
        <label>1</label>
    </ligand>
</feature>
<dbReference type="InterPro" id="IPR050792">
    <property type="entry name" value="ADP-ribosylglycohydrolase"/>
</dbReference>
<evidence type="ECO:0000313" key="5">
    <source>
        <dbReference type="Proteomes" id="UP000182241"/>
    </source>
</evidence>
<dbReference type="PANTHER" id="PTHR16222:SF24">
    <property type="entry name" value="ADP-RIBOSYLHYDROLASE ARH3"/>
    <property type="match status" value="1"/>
</dbReference>
<keyword evidence="5" id="KW-1185">Reference proteome</keyword>
<evidence type="ECO:0000256" key="1">
    <source>
        <dbReference type="ARBA" id="ARBA00010702"/>
    </source>
</evidence>
<dbReference type="InterPro" id="IPR036705">
    <property type="entry name" value="Ribosyl_crysJ1_sf"/>
</dbReference>
<name>A0A1H4UWI4_TSUTY</name>
<accession>A0A1H4UWI4</accession>
<sequence>MADPLTVSMSVPQTVSADRVAGALIGCAAGDALGAPYEFTHPAPAAVIEPKGGGAFGWEPGEWTDDTDLTCVVAQGLLDGDPFTAGGLDSMVDGFRRWLDSGPKDVGRQTKVAILHGARTAAEMTRFVESRGNSNSGGNGSLMRTAPVALRYLNNATAAIDGARRISALTHPDPDAGLPCALWTYAIRHAIIRGTFDGPRMFLNAHAGGATHAEWMTLLDQAETGDPTVDFRNNGWVVHALQTAWWAISTTPGEGEEHLTAALERCVRAGGDTDTTAAIAGTLLGARWGASAVPAAWLARLHGYPGIDADGLGHLAIAVAEAGGATVQ</sequence>
<dbReference type="Proteomes" id="UP000182241">
    <property type="component" value="Unassembled WGS sequence"/>
</dbReference>
<reference evidence="5" key="1">
    <citation type="submission" date="2016-10" db="EMBL/GenBank/DDBJ databases">
        <authorList>
            <person name="Varghese N."/>
            <person name="Submissions S."/>
        </authorList>
    </citation>
    <scope>NUCLEOTIDE SEQUENCE [LARGE SCALE GENOMIC DNA]</scope>
    <source>
        <strain evidence="5">DSM 44234</strain>
    </source>
</reference>
<evidence type="ECO:0000256" key="3">
    <source>
        <dbReference type="PIRSR" id="PIRSR605502-1"/>
    </source>
</evidence>
<dbReference type="EMBL" id="FNSA01000003">
    <property type="protein sequence ID" value="SEC72768.1"/>
    <property type="molecule type" value="Genomic_DNA"/>
</dbReference>
<dbReference type="InterPro" id="IPR005502">
    <property type="entry name" value="Ribosyl_crysJ1"/>
</dbReference>
<proteinExistence type="inferred from homology"/>
<gene>
    <name evidence="4" type="ORF">SAMN04489793_3054</name>
</gene>
<dbReference type="SUPFAM" id="SSF101478">
    <property type="entry name" value="ADP-ribosylglycohydrolase"/>
    <property type="match status" value="1"/>
</dbReference>
<feature type="binding site" evidence="3">
    <location>
        <position position="272"/>
    </location>
    <ligand>
        <name>Mg(2+)</name>
        <dbReference type="ChEBI" id="CHEBI:18420"/>
        <label>1</label>
    </ligand>
</feature>
<feature type="binding site" evidence="3">
    <location>
        <position position="275"/>
    </location>
    <ligand>
        <name>Mg(2+)</name>
        <dbReference type="ChEBI" id="CHEBI:18420"/>
        <label>1</label>
    </ligand>
</feature>
<keyword evidence="3" id="KW-0479">Metal-binding</keyword>